<dbReference type="Proteomes" id="UP001501523">
    <property type="component" value="Unassembled WGS sequence"/>
</dbReference>
<dbReference type="Gene3D" id="2.130.10.10">
    <property type="entry name" value="YVTN repeat-like/Quinoprotein amine dehydrogenase"/>
    <property type="match status" value="1"/>
</dbReference>
<comment type="caution">
    <text evidence="2">The sequence shown here is derived from an EMBL/GenBank/DDBJ whole genome shotgun (WGS) entry which is preliminary data.</text>
</comment>
<proteinExistence type="predicted"/>
<dbReference type="SMART" id="SM00564">
    <property type="entry name" value="PQQ"/>
    <property type="match status" value="2"/>
</dbReference>
<dbReference type="InterPro" id="IPR011047">
    <property type="entry name" value="Quinoprotein_ADH-like_sf"/>
</dbReference>
<evidence type="ECO:0000256" key="1">
    <source>
        <dbReference type="SAM" id="SignalP"/>
    </source>
</evidence>
<keyword evidence="1" id="KW-0732">Signal</keyword>
<dbReference type="InterPro" id="IPR018391">
    <property type="entry name" value="PQQ_b-propeller_rpt"/>
</dbReference>
<dbReference type="RefSeq" id="WP_343788214.1">
    <property type="nucleotide sequence ID" value="NZ_BAAAEU010000006.1"/>
</dbReference>
<dbReference type="EMBL" id="BAAAEU010000006">
    <property type="protein sequence ID" value="GAA0710717.1"/>
    <property type="molecule type" value="Genomic_DNA"/>
</dbReference>
<sequence length="524" mass="54058">MPTIHLILRGALAAAIALAATAHGADWPQFGYDATHSGSNTAETTITAANVSQLISLYTNPVVLSATVDSAPVYASGVVTPTGIRDLLFAFGSNNLFDGSSSMGTLFAIDAGTGSVVWSKATVGSSQHASSSPAIDPNRQYVYSFGLDGYVHQYRIGDGVETQTPGPAGWPRAITLKPNAEKVASGLTIAGWNGTNYLEAVTNGYDGDGGDYQGHLVSIDLATGVQHVFNAMCSDVTALLGTGGCAEVGADTTLSGIWGRGGATFDAATGRIYVATGNGQFNANSAGHNWGDSVLALNVDGTGSSNGIPRDSYTPSNYQSLQNSDTDLGSISLAILPVPAASTIQHLGMQVGKDAVLRLINLDNMSGAGAPAHVGGELQLLDVQQGGNGMREQPAVWVNPADGSTWLFIGNFNGISGVRLGLNGSNQPVLSWRWNLSDSSTSPIVANGVLYTAGSCSLGFGSGPCTVVARNPLTGSVLWTSPSLGGVHWQSPILVNGAIYITDNNAQLWRFGLDRIFKDGFDGG</sequence>
<name>A0ABP3TKC3_9GAMM</name>
<dbReference type="Gene3D" id="2.140.10.10">
    <property type="entry name" value="Quinoprotein alcohol dehydrogenase-like superfamily"/>
    <property type="match status" value="1"/>
</dbReference>
<dbReference type="SUPFAM" id="SSF50998">
    <property type="entry name" value="Quinoprotein alcohol dehydrogenase-like"/>
    <property type="match status" value="2"/>
</dbReference>
<evidence type="ECO:0000313" key="2">
    <source>
        <dbReference type="EMBL" id="GAA0710717.1"/>
    </source>
</evidence>
<organism evidence="2 3">
    <name type="scientific">Dokdonella soli</name>
    <dbReference type="NCBI Taxonomy" id="529810"/>
    <lineage>
        <taxon>Bacteria</taxon>
        <taxon>Pseudomonadati</taxon>
        <taxon>Pseudomonadota</taxon>
        <taxon>Gammaproteobacteria</taxon>
        <taxon>Lysobacterales</taxon>
        <taxon>Rhodanobacteraceae</taxon>
        <taxon>Dokdonella</taxon>
    </lineage>
</organism>
<dbReference type="PANTHER" id="PTHR34512:SF30">
    <property type="entry name" value="OUTER MEMBRANE PROTEIN ASSEMBLY FACTOR BAMB"/>
    <property type="match status" value="1"/>
</dbReference>
<dbReference type="PANTHER" id="PTHR34512">
    <property type="entry name" value="CELL SURFACE PROTEIN"/>
    <property type="match status" value="1"/>
</dbReference>
<feature type="signal peptide" evidence="1">
    <location>
        <begin position="1"/>
        <end position="24"/>
    </location>
</feature>
<protein>
    <recommendedName>
        <fullName evidence="4">Pyrrolo-quinoline quinone</fullName>
    </recommendedName>
</protein>
<keyword evidence="3" id="KW-1185">Reference proteome</keyword>
<feature type="chain" id="PRO_5046651844" description="Pyrrolo-quinoline quinone" evidence="1">
    <location>
        <begin position="25"/>
        <end position="524"/>
    </location>
</feature>
<evidence type="ECO:0000313" key="3">
    <source>
        <dbReference type="Proteomes" id="UP001501523"/>
    </source>
</evidence>
<reference evidence="3" key="1">
    <citation type="journal article" date="2019" name="Int. J. Syst. Evol. Microbiol.">
        <title>The Global Catalogue of Microorganisms (GCM) 10K type strain sequencing project: providing services to taxonomists for standard genome sequencing and annotation.</title>
        <authorList>
            <consortium name="The Broad Institute Genomics Platform"/>
            <consortium name="The Broad Institute Genome Sequencing Center for Infectious Disease"/>
            <person name="Wu L."/>
            <person name="Ma J."/>
        </authorList>
    </citation>
    <scope>NUCLEOTIDE SEQUENCE [LARGE SCALE GENOMIC DNA]</scope>
    <source>
        <strain evidence="3">JCM 15421</strain>
    </source>
</reference>
<dbReference type="InterPro" id="IPR015943">
    <property type="entry name" value="WD40/YVTN_repeat-like_dom_sf"/>
</dbReference>
<accession>A0ABP3TKC3</accession>
<evidence type="ECO:0008006" key="4">
    <source>
        <dbReference type="Google" id="ProtNLM"/>
    </source>
</evidence>
<gene>
    <name evidence="2" type="ORF">GCM10009105_12080</name>
</gene>